<evidence type="ECO:0000313" key="1">
    <source>
        <dbReference type="EMBL" id="MFC4651519.1"/>
    </source>
</evidence>
<comment type="caution">
    <text evidence="1">The sequence shown here is derived from an EMBL/GenBank/DDBJ whole genome shotgun (WGS) entry which is preliminary data.</text>
</comment>
<dbReference type="Proteomes" id="UP001595987">
    <property type="component" value="Unassembled WGS sequence"/>
</dbReference>
<accession>A0ABV9JBR4</accession>
<reference evidence="2" key="1">
    <citation type="journal article" date="2019" name="Int. J. Syst. Evol. Microbiol.">
        <title>The Global Catalogue of Microorganisms (GCM) 10K type strain sequencing project: providing services to taxonomists for standard genome sequencing and annotation.</title>
        <authorList>
            <consortium name="The Broad Institute Genomics Platform"/>
            <consortium name="The Broad Institute Genome Sequencing Center for Infectious Disease"/>
            <person name="Wu L."/>
            <person name="Ma J."/>
        </authorList>
    </citation>
    <scope>NUCLEOTIDE SEQUENCE [LARGE SCALE GENOMIC DNA]</scope>
    <source>
        <strain evidence="2">CCUG 63287</strain>
    </source>
</reference>
<name>A0ABV9JBR4_9LACT</name>
<dbReference type="RefSeq" id="WP_213534274.1">
    <property type="nucleotide sequence ID" value="NZ_BOVQ01000003.1"/>
</dbReference>
<sequence>MRARKGEKIIDVWKISHEKITEQWVQDAFDEGQIYWYQSNENILIFPQTHGGAASVGFYLIYLNKKKYRAINPKRFEREFILLE</sequence>
<gene>
    <name evidence="1" type="ORF">ACFO26_01170</name>
</gene>
<dbReference type="EMBL" id="JBHSGD010000001">
    <property type="protein sequence ID" value="MFC4651519.1"/>
    <property type="molecule type" value="Genomic_DNA"/>
</dbReference>
<proteinExistence type="predicted"/>
<protein>
    <submittedName>
        <fullName evidence="1">Uncharacterized protein</fullName>
    </submittedName>
</protein>
<organism evidence="1 2">
    <name type="scientific">Lactococcus nasutitermitis</name>
    <dbReference type="NCBI Taxonomy" id="1652957"/>
    <lineage>
        <taxon>Bacteria</taxon>
        <taxon>Bacillati</taxon>
        <taxon>Bacillota</taxon>
        <taxon>Bacilli</taxon>
        <taxon>Lactobacillales</taxon>
        <taxon>Streptococcaceae</taxon>
        <taxon>Lactococcus</taxon>
    </lineage>
</organism>
<evidence type="ECO:0000313" key="2">
    <source>
        <dbReference type="Proteomes" id="UP001595987"/>
    </source>
</evidence>
<keyword evidence="2" id="KW-1185">Reference proteome</keyword>